<dbReference type="KEGG" id="gtl:EP073_04420"/>
<dbReference type="EMBL" id="CP035108">
    <property type="protein sequence ID" value="QAR32679.1"/>
    <property type="molecule type" value="Genomic_DNA"/>
</dbReference>
<dbReference type="AlphaFoldDB" id="A0A410JX60"/>
<proteinExistence type="predicted"/>
<dbReference type="SUPFAM" id="SSF56425">
    <property type="entry name" value="Succinate dehydrogenase/fumarate reductase flavoprotein, catalytic domain"/>
    <property type="match status" value="1"/>
</dbReference>
<name>A0A410JX60_9BACT</name>
<organism evidence="7 8">
    <name type="scientific">Geovibrio thiophilus</name>
    <dbReference type="NCBI Taxonomy" id="139438"/>
    <lineage>
        <taxon>Bacteria</taxon>
        <taxon>Pseudomonadati</taxon>
        <taxon>Deferribacterota</taxon>
        <taxon>Deferribacteres</taxon>
        <taxon>Deferribacterales</taxon>
        <taxon>Geovibrionaceae</taxon>
        <taxon>Geovibrio</taxon>
    </lineage>
</organism>
<keyword evidence="3" id="KW-0274">FAD</keyword>
<feature type="signal peptide" evidence="5">
    <location>
        <begin position="1"/>
        <end position="26"/>
    </location>
</feature>
<dbReference type="RefSeq" id="WP_128465966.1">
    <property type="nucleotide sequence ID" value="NZ_CP035108.1"/>
</dbReference>
<keyword evidence="2" id="KW-0285">Flavoprotein</keyword>
<dbReference type="Gene3D" id="3.50.50.60">
    <property type="entry name" value="FAD/NAD(P)-binding domain"/>
    <property type="match status" value="1"/>
</dbReference>
<dbReference type="Pfam" id="PF00890">
    <property type="entry name" value="FAD_binding_2"/>
    <property type="match status" value="1"/>
</dbReference>
<dbReference type="GO" id="GO:0008202">
    <property type="term" value="P:steroid metabolic process"/>
    <property type="evidence" value="ECO:0007669"/>
    <property type="project" value="UniProtKB-ARBA"/>
</dbReference>
<evidence type="ECO:0000256" key="2">
    <source>
        <dbReference type="ARBA" id="ARBA00022630"/>
    </source>
</evidence>
<dbReference type="Gene3D" id="3.90.700.10">
    <property type="entry name" value="Succinate dehydrogenase/fumarate reductase flavoprotein, catalytic domain"/>
    <property type="match status" value="1"/>
</dbReference>
<evidence type="ECO:0000313" key="7">
    <source>
        <dbReference type="EMBL" id="QAR32679.1"/>
    </source>
</evidence>
<dbReference type="PANTHER" id="PTHR43400">
    <property type="entry name" value="FUMARATE REDUCTASE"/>
    <property type="match status" value="1"/>
</dbReference>
<dbReference type="PANTHER" id="PTHR43400:SF10">
    <property type="entry name" value="3-OXOSTEROID 1-DEHYDROGENASE"/>
    <property type="match status" value="1"/>
</dbReference>
<evidence type="ECO:0000256" key="5">
    <source>
        <dbReference type="SAM" id="SignalP"/>
    </source>
</evidence>
<dbReference type="InterPro" id="IPR050315">
    <property type="entry name" value="FAD-oxidoreductase_2"/>
</dbReference>
<dbReference type="SUPFAM" id="SSF51905">
    <property type="entry name" value="FAD/NAD(P)-binding domain"/>
    <property type="match status" value="1"/>
</dbReference>
<protein>
    <submittedName>
        <fullName evidence="7">FAD-dependent oxidoreductase</fullName>
    </submittedName>
</protein>
<comment type="cofactor">
    <cofactor evidence="1">
        <name>FAD</name>
        <dbReference type="ChEBI" id="CHEBI:57692"/>
    </cofactor>
</comment>
<accession>A0A410JX60</accession>
<evidence type="ECO:0000256" key="3">
    <source>
        <dbReference type="ARBA" id="ARBA00022827"/>
    </source>
</evidence>
<dbReference type="OrthoDB" id="9813348at2"/>
<keyword evidence="4" id="KW-0560">Oxidoreductase</keyword>
<keyword evidence="5" id="KW-0732">Signal</keyword>
<dbReference type="GO" id="GO:0016491">
    <property type="term" value="F:oxidoreductase activity"/>
    <property type="evidence" value="ECO:0007669"/>
    <property type="project" value="UniProtKB-KW"/>
</dbReference>
<feature type="chain" id="PRO_5019074655" evidence="5">
    <location>
        <begin position="27"/>
        <end position="511"/>
    </location>
</feature>
<evidence type="ECO:0000259" key="6">
    <source>
        <dbReference type="Pfam" id="PF00890"/>
    </source>
</evidence>
<dbReference type="InterPro" id="IPR036188">
    <property type="entry name" value="FAD/NAD-bd_sf"/>
</dbReference>
<evidence type="ECO:0000256" key="4">
    <source>
        <dbReference type="ARBA" id="ARBA00023002"/>
    </source>
</evidence>
<evidence type="ECO:0000313" key="8">
    <source>
        <dbReference type="Proteomes" id="UP000287502"/>
    </source>
</evidence>
<reference evidence="7 8" key="1">
    <citation type="submission" date="2019-01" db="EMBL/GenBank/DDBJ databases">
        <title>Geovibrio thiophilus DSM 11263, complete genome.</title>
        <authorList>
            <person name="Spring S."/>
            <person name="Bunk B."/>
            <person name="Sproer C."/>
        </authorList>
    </citation>
    <scope>NUCLEOTIDE SEQUENCE [LARGE SCALE GENOMIC DNA]</scope>
    <source>
        <strain evidence="7 8">DSM 11263</strain>
    </source>
</reference>
<keyword evidence="8" id="KW-1185">Reference proteome</keyword>
<feature type="domain" description="FAD-dependent oxidoreductase 2 FAD-binding" evidence="6">
    <location>
        <begin position="34"/>
        <end position="482"/>
    </location>
</feature>
<gene>
    <name evidence="7" type="ORF">EP073_04420</name>
</gene>
<evidence type="ECO:0000256" key="1">
    <source>
        <dbReference type="ARBA" id="ARBA00001974"/>
    </source>
</evidence>
<dbReference type="InterPro" id="IPR003953">
    <property type="entry name" value="FAD-dep_OxRdtase_2_FAD-bd"/>
</dbReference>
<dbReference type="Proteomes" id="UP000287502">
    <property type="component" value="Chromosome"/>
</dbReference>
<sequence length="511" mass="55858">MFSRFQKIYFLILCFAAVLFTLPSYAKDRVYETDVVVVGVGGAGVSAAVSAAESGARVIAIEKQEIPGGSSNFAEGLFAVDTDQQRQEFIDLTAEEAYRVSMEFNQSYRVNPALVRMYLKESTRTIKWLEKQGVKFKVFRMSAEEPKVWHLVEDYGNAHHGAALIARMVERANELGVKIMYSTPGKKLIYKDGVVKGVEAEDSRGNRVIINAKAVILATGGFPDSKEKIAAWTPFDPSKVEAFVNLNKTGDGIDMATQAGADTVGFGLMLHPAIKDKGIPLIGNLVGMSWEPNLWVNKYGDRFIDETIVHNFALAGNAIEAQRDSFVWSVFDENTIKYVEQEGSRTGVGVLVPVMTKMLNLRKEIKAAVDAGSEKVVTAKTLDELAAKMKVDPARFKASVAKFNMIKEKNLDPDFTRNPATVIPVSSSDYYAIKVQPYFFVTLGGARVTPALEVTDAQDKVIKGLYAAGCDAGGQYGRTYTLWASGSAYSFAATSGRISGVKAAEYIKSVK</sequence>
<dbReference type="InterPro" id="IPR027477">
    <property type="entry name" value="Succ_DH/fumarate_Rdtase_cat_sf"/>
</dbReference>